<accession>A0A806A723</accession>
<organism evidence="9 10">
    <name type="scientific">Lactobacillus gasseri (strain ATCC 33323 / DSM 20243 / BCRC 14619 / CIP 102991 / JCM 1131 / KCTC 3163 / NCIMB 11718 / NCTC 13722 / AM63)</name>
    <dbReference type="NCBI Taxonomy" id="324831"/>
    <lineage>
        <taxon>Bacteria</taxon>
        <taxon>Bacillati</taxon>
        <taxon>Bacillota</taxon>
        <taxon>Bacilli</taxon>
        <taxon>Lactobacillales</taxon>
        <taxon>Lactobacillaceae</taxon>
        <taxon>Lactobacillus</taxon>
    </lineage>
</organism>
<name>A0A806A723_LACGA</name>
<keyword evidence="3" id="KW-1003">Cell membrane</keyword>
<evidence type="ECO:0000256" key="1">
    <source>
        <dbReference type="ARBA" id="ARBA00004651"/>
    </source>
</evidence>
<dbReference type="KEGG" id="lga:LGAS_1141"/>
<evidence type="ECO:0000259" key="8">
    <source>
        <dbReference type="Pfam" id="PF01757"/>
    </source>
</evidence>
<feature type="transmembrane region" description="Helical" evidence="7">
    <location>
        <begin position="46"/>
        <end position="67"/>
    </location>
</feature>
<evidence type="ECO:0000256" key="2">
    <source>
        <dbReference type="ARBA" id="ARBA00007400"/>
    </source>
</evidence>
<dbReference type="GO" id="GO:0009246">
    <property type="term" value="P:enterobacterial common antigen biosynthetic process"/>
    <property type="evidence" value="ECO:0007669"/>
    <property type="project" value="TreeGrafter"/>
</dbReference>
<dbReference type="RefSeq" id="WP_003657173.1">
    <property type="nucleotide sequence ID" value="NC_008530.1"/>
</dbReference>
<gene>
    <name evidence="9" type="ordered locus">LGAS_1141</name>
</gene>
<feature type="transmembrane region" description="Helical" evidence="7">
    <location>
        <begin position="12"/>
        <end position="31"/>
    </location>
</feature>
<keyword evidence="5 7" id="KW-1133">Transmembrane helix</keyword>
<dbReference type="PANTHER" id="PTHR40074:SF2">
    <property type="entry name" value="O-ACETYLTRANSFERASE WECH"/>
    <property type="match status" value="1"/>
</dbReference>
<feature type="transmembrane region" description="Helical" evidence="7">
    <location>
        <begin position="309"/>
        <end position="329"/>
    </location>
</feature>
<feature type="transmembrane region" description="Helical" evidence="7">
    <location>
        <begin position="278"/>
        <end position="297"/>
    </location>
</feature>
<comment type="subcellular location">
    <subcellularLocation>
        <location evidence="1">Cell membrane</location>
        <topology evidence="1">Multi-pass membrane protein</topology>
    </subcellularLocation>
</comment>
<feature type="transmembrane region" description="Helical" evidence="7">
    <location>
        <begin position="217"/>
        <end position="238"/>
    </location>
</feature>
<evidence type="ECO:0000313" key="9">
    <source>
        <dbReference type="EMBL" id="ABJ60511.1"/>
    </source>
</evidence>
<evidence type="ECO:0000256" key="7">
    <source>
        <dbReference type="SAM" id="Phobius"/>
    </source>
</evidence>
<dbReference type="AlphaFoldDB" id="A0A806A723"/>
<dbReference type="GO" id="GO:0016413">
    <property type="term" value="F:O-acetyltransferase activity"/>
    <property type="evidence" value="ECO:0007669"/>
    <property type="project" value="TreeGrafter"/>
</dbReference>
<keyword evidence="4 7" id="KW-0812">Transmembrane</keyword>
<protein>
    <recommendedName>
        <fullName evidence="8">Acyltransferase 3 domain-containing protein</fullName>
    </recommendedName>
</protein>
<dbReference type="Proteomes" id="UP000000664">
    <property type="component" value="Chromosome"/>
</dbReference>
<feature type="transmembrane region" description="Helical" evidence="7">
    <location>
        <begin position="154"/>
        <end position="174"/>
    </location>
</feature>
<feature type="domain" description="Acyltransferase 3" evidence="8">
    <location>
        <begin position="11"/>
        <end position="324"/>
    </location>
</feature>
<dbReference type="InterPro" id="IPR002656">
    <property type="entry name" value="Acyl_transf_3_dom"/>
</dbReference>
<evidence type="ECO:0000256" key="3">
    <source>
        <dbReference type="ARBA" id="ARBA00022475"/>
    </source>
</evidence>
<dbReference type="GeneID" id="29639211"/>
<dbReference type="Pfam" id="PF01757">
    <property type="entry name" value="Acyl_transf_3"/>
    <property type="match status" value="1"/>
</dbReference>
<dbReference type="GO" id="GO:0005886">
    <property type="term" value="C:plasma membrane"/>
    <property type="evidence" value="ECO:0007669"/>
    <property type="project" value="UniProtKB-SubCell"/>
</dbReference>
<reference evidence="9 10" key="1">
    <citation type="journal article" date="2006" name="Proc. Natl. Acad. Sci. U.S.A.">
        <title>Comparative genomics of the lactic acid bacteria.</title>
        <authorList>
            <person name="Makarova K."/>
            <person name="Slesarev A."/>
            <person name="Wolf Y."/>
            <person name="Sorokin A."/>
            <person name="Mirkin B."/>
            <person name="Koonin E."/>
            <person name="Pavlov A."/>
            <person name="Pavlova N."/>
            <person name="Karamychev V."/>
            <person name="Polouchine N."/>
            <person name="Shakhova V."/>
            <person name="Grigoriev I."/>
            <person name="Lou Y."/>
            <person name="Rohksar D."/>
            <person name="Lucas S."/>
            <person name="Huang K."/>
            <person name="Goodstein D.M."/>
            <person name="Hawkins T."/>
            <person name="Plengvidhya V."/>
            <person name="Welker D."/>
            <person name="Hughes J."/>
            <person name="Goh Y."/>
            <person name="Benson A."/>
            <person name="Baldwin K."/>
            <person name="Lee J.H."/>
            <person name="Diaz-Muniz I."/>
            <person name="Dosti B."/>
            <person name="Smeianov V."/>
            <person name="Wechter W."/>
            <person name="Barabote R."/>
            <person name="Lorca G."/>
            <person name="Altermann E."/>
            <person name="Barrangou R."/>
            <person name="Ganesan B."/>
            <person name="Xie Y."/>
            <person name="Rawsthorne H."/>
            <person name="Tamir D."/>
            <person name="Parker C."/>
            <person name="Breidt F."/>
            <person name="Broadbent J."/>
            <person name="Hutkins R."/>
            <person name="O'Sullivan D."/>
            <person name="Steele J."/>
            <person name="Unlu G."/>
            <person name="Saier M."/>
            <person name="Klaenhammer T."/>
            <person name="Richardson P."/>
            <person name="Kozyavkin S."/>
            <person name="Weimer B."/>
            <person name="Mills D."/>
        </authorList>
    </citation>
    <scope>NUCLEOTIDE SEQUENCE [LARGE SCALE GENOMIC DNA]</scope>
    <source>
        <strain evidence="10">ATCC 33323 / DSM 20243 / BCRC 14619 / CIP 102991 / JCM 1131 / KCTC 3163 / NCIMB 11718 / NCTC 13722 / AM63</strain>
    </source>
</reference>
<proteinExistence type="inferred from homology"/>
<dbReference type="EMBL" id="CP000413">
    <property type="protein sequence ID" value="ABJ60511.1"/>
    <property type="molecule type" value="Genomic_DNA"/>
</dbReference>
<keyword evidence="6 7" id="KW-0472">Membrane</keyword>
<sequence length="340" mass="40236">MVVSKRKSRNFGLDLVKVLACILVICLHSLTPTSLVVKNNIFNSSVYYSGTIAIPIFFMASSYFVLNKKDISFYYVLRRVVDIFFIIVGWVLVYSICQLIVKHRFIFLEELKGTAFVTTSSNHFYHFWFFWALIFMLIISPLLWYILHNNFKRYLFLTFILTLICVGVDISLHLDNSINIQNIPQVFRIYLYIEYYLLGGLIGNLRFIKIKEYVKKHIMIISFSAIFLYFIVIIYSIWNRNVIHWDYAEANYGNILVIFTSVLILIIFSVLNPKNKKLIEFIIPATMGIYMIHPFFINKLMKIHFFYEYPVFMVPILFVLCLIIVEIALRIPVIKRFFKL</sequence>
<evidence type="ECO:0000313" key="10">
    <source>
        <dbReference type="Proteomes" id="UP000000664"/>
    </source>
</evidence>
<comment type="similarity">
    <text evidence="2">Belongs to the acyltransferase 3 family.</text>
</comment>
<evidence type="ECO:0000256" key="6">
    <source>
        <dbReference type="ARBA" id="ARBA00023136"/>
    </source>
</evidence>
<feature type="transmembrane region" description="Helical" evidence="7">
    <location>
        <begin position="128"/>
        <end position="147"/>
    </location>
</feature>
<feature type="transmembrane region" description="Helical" evidence="7">
    <location>
        <begin position="250"/>
        <end position="271"/>
    </location>
</feature>
<feature type="transmembrane region" description="Helical" evidence="7">
    <location>
        <begin position="79"/>
        <end position="101"/>
    </location>
</feature>
<feature type="transmembrane region" description="Helical" evidence="7">
    <location>
        <begin position="186"/>
        <end position="205"/>
    </location>
</feature>
<evidence type="ECO:0000256" key="5">
    <source>
        <dbReference type="ARBA" id="ARBA00022989"/>
    </source>
</evidence>
<dbReference type="PANTHER" id="PTHR40074">
    <property type="entry name" value="O-ACETYLTRANSFERASE WECH"/>
    <property type="match status" value="1"/>
</dbReference>
<evidence type="ECO:0000256" key="4">
    <source>
        <dbReference type="ARBA" id="ARBA00022692"/>
    </source>
</evidence>